<dbReference type="EMBL" id="MCGT01000047">
    <property type="protein sequence ID" value="ORX44566.1"/>
    <property type="molecule type" value="Genomic_DNA"/>
</dbReference>
<evidence type="ECO:0000313" key="3">
    <source>
        <dbReference type="EMBL" id="ORX54631.1"/>
    </source>
</evidence>
<feature type="non-terminal residue" evidence="3">
    <location>
        <position position="121"/>
    </location>
</feature>
<evidence type="ECO:0000313" key="2">
    <source>
        <dbReference type="EMBL" id="ORX44566.1"/>
    </source>
</evidence>
<accession>A0A1X2GIS8</accession>
<dbReference type="AlphaFoldDB" id="A0A1X2GIS8"/>
<gene>
    <name evidence="3" type="ORF">DM01DRAFT_1335765</name>
    <name evidence="2" type="ORF">DM01DRAFT_1340320</name>
</gene>
<organism evidence="3 4">
    <name type="scientific">Hesseltinella vesiculosa</name>
    <dbReference type="NCBI Taxonomy" id="101127"/>
    <lineage>
        <taxon>Eukaryota</taxon>
        <taxon>Fungi</taxon>
        <taxon>Fungi incertae sedis</taxon>
        <taxon>Mucoromycota</taxon>
        <taxon>Mucoromycotina</taxon>
        <taxon>Mucoromycetes</taxon>
        <taxon>Mucorales</taxon>
        <taxon>Cunninghamellaceae</taxon>
        <taxon>Hesseltinella</taxon>
    </lineage>
</organism>
<evidence type="ECO:0000256" key="1">
    <source>
        <dbReference type="SAM" id="MobiDB-lite"/>
    </source>
</evidence>
<sequence>MVRASLNLTSDIHKPVIMRMLDRKKRYLSRSKAAKSPTPNAAKNRRRSKKAKKRVEILKKRGAKIVRYYFGRSHEITMDAEAAENALIQMQRGMQPEAMSDEEDGDVLVRPVFIFQFNDLL</sequence>
<comment type="caution">
    <text evidence="3">The sequence shown here is derived from an EMBL/GenBank/DDBJ whole genome shotgun (WGS) entry which is preliminary data.</text>
</comment>
<name>A0A1X2GIS8_9FUNG</name>
<dbReference type="Proteomes" id="UP000242146">
    <property type="component" value="Unassembled WGS sequence"/>
</dbReference>
<keyword evidence="4" id="KW-1185">Reference proteome</keyword>
<dbReference type="EMBL" id="MCGT01000013">
    <property type="protein sequence ID" value="ORX54631.1"/>
    <property type="molecule type" value="Genomic_DNA"/>
</dbReference>
<feature type="region of interest" description="Disordered" evidence="1">
    <location>
        <begin position="27"/>
        <end position="54"/>
    </location>
</feature>
<protein>
    <submittedName>
        <fullName evidence="3">Uncharacterized protein</fullName>
    </submittedName>
</protein>
<reference evidence="3 4" key="1">
    <citation type="submission" date="2016-07" db="EMBL/GenBank/DDBJ databases">
        <title>Pervasive Adenine N6-methylation of Active Genes in Fungi.</title>
        <authorList>
            <consortium name="DOE Joint Genome Institute"/>
            <person name="Mondo S.J."/>
            <person name="Dannebaum R.O."/>
            <person name="Kuo R.C."/>
            <person name="Labutti K."/>
            <person name="Haridas S."/>
            <person name="Kuo A."/>
            <person name="Salamov A."/>
            <person name="Ahrendt S.R."/>
            <person name="Lipzen A."/>
            <person name="Sullivan W."/>
            <person name="Andreopoulos W.B."/>
            <person name="Clum A."/>
            <person name="Lindquist E."/>
            <person name="Daum C."/>
            <person name="Ramamoorthy G.K."/>
            <person name="Gryganskyi A."/>
            <person name="Culley D."/>
            <person name="Magnuson J.K."/>
            <person name="James T.Y."/>
            <person name="O'Malley M.A."/>
            <person name="Stajich J.E."/>
            <person name="Spatafora J.W."/>
            <person name="Visel A."/>
            <person name="Grigoriev I.V."/>
        </authorList>
    </citation>
    <scope>NUCLEOTIDE SEQUENCE [LARGE SCALE GENOMIC DNA]</scope>
    <source>
        <strain evidence="3 4">NRRL 3301</strain>
    </source>
</reference>
<evidence type="ECO:0000313" key="4">
    <source>
        <dbReference type="Proteomes" id="UP000242146"/>
    </source>
</evidence>
<proteinExistence type="predicted"/>
<feature type="compositionally biased region" description="Basic residues" evidence="1">
    <location>
        <begin position="43"/>
        <end position="53"/>
    </location>
</feature>